<reference evidence="3 4" key="1">
    <citation type="journal article" date="2015" name="Fungal Genet. Biol.">
        <title>Evolution of novel wood decay mechanisms in Agaricales revealed by the genome sequences of Fistulina hepatica and Cylindrobasidium torrendii.</title>
        <authorList>
            <person name="Floudas D."/>
            <person name="Held B.W."/>
            <person name="Riley R."/>
            <person name="Nagy L.G."/>
            <person name="Koehler G."/>
            <person name="Ransdell A.S."/>
            <person name="Younus H."/>
            <person name="Chow J."/>
            <person name="Chiniquy J."/>
            <person name="Lipzen A."/>
            <person name="Tritt A."/>
            <person name="Sun H."/>
            <person name="Haridas S."/>
            <person name="LaButti K."/>
            <person name="Ohm R.A."/>
            <person name="Kues U."/>
            <person name="Blanchette R.A."/>
            <person name="Grigoriev I.V."/>
            <person name="Minto R.E."/>
            <person name="Hibbett D.S."/>
        </authorList>
    </citation>
    <scope>NUCLEOTIDE SEQUENCE [LARGE SCALE GENOMIC DNA]</scope>
    <source>
        <strain evidence="3 4">ATCC 64428</strain>
    </source>
</reference>
<dbReference type="OrthoDB" id="427480at2759"/>
<evidence type="ECO:0000313" key="4">
    <source>
        <dbReference type="Proteomes" id="UP000054144"/>
    </source>
</evidence>
<protein>
    <submittedName>
        <fullName evidence="3">ABC1-domain-containing protein</fullName>
    </submittedName>
</protein>
<dbReference type="GO" id="GO:0005743">
    <property type="term" value="C:mitochondrial inner membrane"/>
    <property type="evidence" value="ECO:0007669"/>
    <property type="project" value="TreeGrafter"/>
</dbReference>
<evidence type="ECO:0000256" key="1">
    <source>
        <dbReference type="ARBA" id="ARBA00009670"/>
    </source>
</evidence>
<dbReference type="InterPro" id="IPR051130">
    <property type="entry name" value="Mito_struct-func_regulator"/>
</dbReference>
<dbReference type="SUPFAM" id="SSF56112">
    <property type="entry name" value="Protein kinase-like (PK-like)"/>
    <property type="match status" value="1"/>
</dbReference>
<dbReference type="InterPro" id="IPR045307">
    <property type="entry name" value="ADCK1_dom"/>
</dbReference>
<feature type="domain" description="ABC1 atypical kinase-like" evidence="2">
    <location>
        <begin position="126"/>
        <end position="371"/>
    </location>
</feature>
<evidence type="ECO:0000313" key="3">
    <source>
        <dbReference type="EMBL" id="KIY50358.1"/>
    </source>
</evidence>
<dbReference type="InterPro" id="IPR004147">
    <property type="entry name" value="ABC1_dom"/>
</dbReference>
<dbReference type="GO" id="GO:0055088">
    <property type="term" value="P:lipid homeostasis"/>
    <property type="evidence" value="ECO:0007669"/>
    <property type="project" value="TreeGrafter"/>
</dbReference>
<dbReference type="GO" id="GO:0007005">
    <property type="term" value="P:mitochondrion organization"/>
    <property type="evidence" value="ECO:0007669"/>
    <property type="project" value="TreeGrafter"/>
</dbReference>
<accession>A0A0D7AHP8</accession>
<dbReference type="Proteomes" id="UP000054144">
    <property type="component" value="Unassembled WGS sequence"/>
</dbReference>
<gene>
    <name evidence="3" type="ORF">FISHEDRAFT_39767</name>
</gene>
<organism evidence="3 4">
    <name type="scientific">Fistulina hepatica ATCC 64428</name>
    <dbReference type="NCBI Taxonomy" id="1128425"/>
    <lineage>
        <taxon>Eukaryota</taxon>
        <taxon>Fungi</taxon>
        <taxon>Dikarya</taxon>
        <taxon>Basidiomycota</taxon>
        <taxon>Agaricomycotina</taxon>
        <taxon>Agaricomycetes</taxon>
        <taxon>Agaricomycetidae</taxon>
        <taxon>Agaricales</taxon>
        <taxon>Fistulinaceae</taxon>
        <taxon>Fistulina</taxon>
    </lineage>
</organism>
<dbReference type="Pfam" id="PF03109">
    <property type="entry name" value="ABC1"/>
    <property type="match status" value="1"/>
</dbReference>
<dbReference type="PANTHER" id="PTHR43173">
    <property type="entry name" value="ABC1 FAMILY PROTEIN"/>
    <property type="match status" value="1"/>
</dbReference>
<dbReference type="AlphaFoldDB" id="A0A0D7AHP8"/>
<evidence type="ECO:0000259" key="2">
    <source>
        <dbReference type="Pfam" id="PF03109"/>
    </source>
</evidence>
<name>A0A0D7AHP8_9AGAR</name>
<keyword evidence="4" id="KW-1185">Reference proteome</keyword>
<comment type="similarity">
    <text evidence="1">Belongs to the protein kinase superfamily. ADCK protein kinase family.</text>
</comment>
<dbReference type="CDD" id="cd13969">
    <property type="entry name" value="ADCK1-like"/>
    <property type="match status" value="1"/>
</dbReference>
<dbReference type="EMBL" id="KN881676">
    <property type="protein sequence ID" value="KIY50358.1"/>
    <property type="molecule type" value="Genomic_DNA"/>
</dbReference>
<sequence length="580" mass="65873">MPRPSPPFRNHTRWLATALVFSGGSYIAYEKYQPFRHSILAVVRCSRVAQAAVLGIVDYKWTFSRTYESDEQRKKEYSKCHSRSAHRLLKALLANGGIYIKLGQHLAAVFMLPTAGLEWTLAMRPLQDRCDPTPCENIEQMFLSDIGVSLYDLFDEFDPKPIGVASLAQVHAARHRASGRKVAIKFQHPHLLEFSEIDMETVEIALGWIKYWFEDFEFTWLGEEMRASLPKELDFVNEARNGMQTAKDFAGMRTSLHIPEIIAASKRVLVMEYIDGARIDDLAYLSNTGIDRNKVAVELARIFDQMVFVNGSFHADPHLGNLLIRPAPPGSRSPYNFEIVLLDHGQYFDMDDTLRVNYCKFWLSLIQPATPEVLQERKQLAQIVGNIGPELYPVFEAALTGRAAMTGSWEEGEGAPQFHRAGSMMDMSPQTQAETDAIRNAVANKEGLLGDVFTVLRRVPRRIIMVLKLNDLTRSLDYALATTHSHIRIWLIAAKYCAYAIWHDERSRLFDTMKVHGFMSFGLLWKYFGAWWKYTTITSKMTILETVLDIHARLVLMRAWMQGLMHHGLSGAHDAAAGLA</sequence>
<dbReference type="InterPro" id="IPR011009">
    <property type="entry name" value="Kinase-like_dom_sf"/>
</dbReference>
<proteinExistence type="inferred from homology"/>
<dbReference type="PANTHER" id="PTHR43173:SF19">
    <property type="entry name" value="AARF DOMAIN-CONTAINING PROTEIN KINASE 1"/>
    <property type="match status" value="1"/>
</dbReference>